<dbReference type="SUPFAM" id="SSF53756">
    <property type="entry name" value="UDP-Glycosyltransferase/glycogen phosphorylase"/>
    <property type="match status" value="1"/>
</dbReference>
<organism evidence="2 3">
    <name type="scientific">Lachnospira hominis</name>
    <name type="common">ex Liu et al. 2021</name>
    <dbReference type="NCBI Taxonomy" id="2763051"/>
    <lineage>
        <taxon>Bacteria</taxon>
        <taxon>Bacillati</taxon>
        <taxon>Bacillota</taxon>
        <taxon>Clostridia</taxon>
        <taxon>Lachnospirales</taxon>
        <taxon>Lachnospiraceae</taxon>
        <taxon>Lachnospira</taxon>
    </lineage>
</organism>
<proteinExistence type="predicted"/>
<dbReference type="Proteomes" id="UP000628463">
    <property type="component" value="Unassembled WGS sequence"/>
</dbReference>
<protein>
    <submittedName>
        <fullName evidence="2">Glycosyltransferase</fullName>
    </submittedName>
</protein>
<dbReference type="InterPro" id="IPR055259">
    <property type="entry name" value="YkvP/CgeB_Glyco_trans-like"/>
</dbReference>
<feature type="domain" description="Spore protein YkvP/CgeB glycosyl transferase-like" evidence="1">
    <location>
        <begin position="263"/>
        <end position="383"/>
    </location>
</feature>
<name>A0ABR7G443_9FIRM</name>
<dbReference type="RefSeq" id="WP_186837320.1">
    <property type="nucleotide sequence ID" value="NZ_JACOPD010000009.1"/>
</dbReference>
<reference evidence="2 3" key="1">
    <citation type="submission" date="2020-08" db="EMBL/GenBank/DDBJ databases">
        <title>Genome public.</title>
        <authorList>
            <person name="Liu C."/>
            <person name="Sun Q."/>
        </authorList>
    </citation>
    <scope>NUCLEOTIDE SEQUENCE [LARGE SCALE GENOMIC DNA]</scope>
    <source>
        <strain evidence="2 3">NSJ-43</strain>
    </source>
</reference>
<dbReference type="Pfam" id="PF13524">
    <property type="entry name" value="Glyco_trans_1_2"/>
    <property type="match status" value="1"/>
</dbReference>
<keyword evidence="3" id="KW-1185">Reference proteome</keyword>
<gene>
    <name evidence="2" type="ORF">H8S01_11970</name>
</gene>
<accession>A0ABR7G443</accession>
<evidence type="ECO:0000313" key="2">
    <source>
        <dbReference type="EMBL" id="MBC5681670.1"/>
    </source>
</evidence>
<comment type="caution">
    <text evidence="2">The sequence shown here is derived from an EMBL/GenBank/DDBJ whole genome shotgun (WGS) entry which is preliminary data.</text>
</comment>
<sequence length="386" mass="45217">MRFLLYKWKVFNQEDIKAALERAGHEVHVFNAVDFVREKQEEIENMLAEKFAGYDIVFSVNYFQEVSGACMKAGKKYISWTVDSPMLTMYHDSVYNPCNYIFIFDKFNYMQFKAMELNHVYYLPLAVDSERLEHLLENTKPDEKEKFSSDISFVGGLYDKNSYDDIYESLPPYLRGYFDSAFRAQLDIFGDNIFDRILTPDILAELSECVDFRQDENSFSDIKLIFTNTFLGYKMAQTERIECLNLLAKAAKVDLYTDDPAKDRLRNVIIRGTVSYFNDMPKVFAASKINMNFTIRNIRSGIPLRVWDVLGAGGFLLTNFQPEFLSFFENGKDIVFYDSLSDMQAKALYYLEHEDERKQIAENGHKKVKELHTYDIRIKQMLEYVL</sequence>
<dbReference type="EMBL" id="JACOPD010000009">
    <property type="protein sequence ID" value="MBC5681670.1"/>
    <property type="molecule type" value="Genomic_DNA"/>
</dbReference>
<evidence type="ECO:0000313" key="3">
    <source>
        <dbReference type="Proteomes" id="UP000628463"/>
    </source>
</evidence>
<evidence type="ECO:0000259" key="1">
    <source>
        <dbReference type="Pfam" id="PF13524"/>
    </source>
</evidence>